<proteinExistence type="predicted"/>
<dbReference type="RefSeq" id="WP_039095988.1">
    <property type="nucleotide sequence ID" value="NZ_JTDN01000001.1"/>
</dbReference>
<reference evidence="1 2" key="1">
    <citation type="submission" date="2014-11" db="EMBL/GenBank/DDBJ databases">
        <title>Draft genome sequence of Kirrobacter mercurialis.</title>
        <authorList>
            <person name="Coil D.A."/>
            <person name="Eisen J.A."/>
        </authorList>
    </citation>
    <scope>NUCLEOTIDE SEQUENCE [LARGE SCALE GENOMIC DNA]</scope>
    <source>
        <strain evidence="1 2">Coronado</strain>
    </source>
</reference>
<dbReference type="AlphaFoldDB" id="A0A0B2BYQ0"/>
<dbReference type="STRING" id="1572751.PK98_09455"/>
<name>A0A0B2BYQ0_9SPHN</name>
<comment type="caution">
    <text evidence="1">The sequence shown here is derived from an EMBL/GenBank/DDBJ whole genome shotgun (WGS) entry which is preliminary data.</text>
</comment>
<evidence type="ECO:0000313" key="2">
    <source>
        <dbReference type="Proteomes" id="UP000030988"/>
    </source>
</evidence>
<accession>A0A0B2BYQ0</accession>
<dbReference type="OrthoDB" id="1187245at2"/>
<protein>
    <submittedName>
        <fullName evidence="1">Uncharacterized protein</fullName>
    </submittedName>
</protein>
<dbReference type="Proteomes" id="UP000030988">
    <property type="component" value="Unassembled WGS sequence"/>
</dbReference>
<keyword evidence="2" id="KW-1185">Reference proteome</keyword>
<organism evidence="1 2">
    <name type="scientific">Croceibacterium mercuriale</name>
    <dbReference type="NCBI Taxonomy" id="1572751"/>
    <lineage>
        <taxon>Bacteria</taxon>
        <taxon>Pseudomonadati</taxon>
        <taxon>Pseudomonadota</taxon>
        <taxon>Alphaproteobacteria</taxon>
        <taxon>Sphingomonadales</taxon>
        <taxon>Erythrobacteraceae</taxon>
        <taxon>Croceibacterium</taxon>
    </lineage>
</organism>
<gene>
    <name evidence="1" type="ORF">PK98_09455</name>
</gene>
<sequence length="222" mass="22975">MSTDRFVQDSIEDTLLALATGLREAQEALNESPPLDAYGRPLPSYQIPWLDFEINTRIETVRQSDGRTIFRVALSKPAGGSSSSSTQSLDSKLSGRFVAVPPGDGMPVARLLVTAQQAEGDGRTLRIGIQLGNSAGELLADRRVEVNIDPGASQALSAVNNVAFDRPQGGTLLAEAVLVTGADGTAGTLLSIDPKEPAGAIIVVTAQAGAAKASTSIPAAKP</sequence>
<evidence type="ECO:0000313" key="1">
    <source>
        <dbReference type="EMBL" id="KHL26584.1"/>
    </source>
</evidence>
<dbReference type="EMBL" id="JTDN01000001">
    <property type="protein sequence ID" value="KHL26584.1"/>
    <property type="molecule type" value="Genomic_DNA"/>
</dbReference>